<sequence>MKTAKSPSYRRTGDQNLIKKYQDDGELLSGEEWWRDHHQIVESHGYRLRQRFLPGWKPSWIGTNLVPDYCEDGHPTDNPEVIDATRVSDGKFVCLKRLERRQAAHEVEIGQYLSTPERLSDLRNHCVPILDHFRDEREPEFEFIVMPLLLPYDVVDFATVGEMVDFIRQTLEGLVFMHDQGVAHRDCAIQNIMMDAGEMFPNGFHPYAPWLERNGETKAKPLRRNDVSVKYYFIDFGISSLFTDPDKPRLVSGNDGHDHEPPEFTMVSQIRYNPFILDVFILGNVYKKQIVQRNRNMDFLSPLVNKMTAMPQARLTAVEALSEFEAIVASRSSVFLRQASYPVHHSAVEHVFRNAFEFFRQGWTMLRQLTRRSTYCGGKGMGTWTS</sequence>
<dbReference type="VEuPathDB" id="FungiDB:BD410DRAFT_748340"/>
<evidence type="ECO:0000259" key="1">
    <source>
        <dbReference type="PROSITE" id="PS50011"/>
    </source>
</evidence>
<dbReference type="InterPro" id="IPR000719">
    <property type="entry name" value="Prot_kinase_dom"/>
</dbReference>
<dbReference type="STRING" id="50990.A0A4Y7Q5W7"/>
<accession>A0A4Y7Q5W7</accession>
<dbReference type="EMBL" id="ML170174">
    <property type="protein sequence ID" value="TDL22598.1"/>
    <property type="molecule type" value="Genomic_DNA"/>
</dbReference>
<dbReference type="OrthoDB" id="5987198at2759"/>
<dbReference type="PANTHER" id="PTHR44167:SF30">
    <property type="entry name" value="PHOSPHORYLASE KINASE"/>
    <property type="match status" value="1"/>
</dbReference>
<dbReference type="PROSITE" id="PS50011">
    <property type="entry name" value="PROTEIN_KINASE_DOM"/>
    <property type="match status" value="1"/>
</dbReference>
<dbReference type="GO" id="GO:0005524">
    <property type="term" value="F:ATP binding"/>
    <property type="evidence" value="ECO:0007669"/>
    <property type="project" value="InterPro"/>
</dbReference>
<proteinExistence type="predicted"/>
<dbReference type="GO" id="GO:0004674">
    <property type="term" value="F:protein serine/threonine kinase activity"/>
    <property type="evidence" value="ECO:0007669"/>
    <property type="project" value="TreeGrafter"/>
</dbReference>
<dbReference type="InterPro" id="IPR011009">
    <property type="entry name" value="Kinase-like_dom_sf"/>
</dbReference>
<dbReference type="Gene3D" id="1.10.510.10">
    <property type="entry name" value="Transferase(Phosphotransferase) domain 1"/>
    <property type="match status" value="1"/>
</dbReference>
<dbReference type="Pfam" id="PF00069">
    <property type="entry name" value="Pkinase"/>
    <property type="match status" value="1"/>
</dbReference>
<dbReference type="SMART" id="SM00220">
    <property type="entry name" value="S_TKc"/>
    <property type="match status" value="1"/>
</dbReference>
<dbReference type="Proteomes" id="UP000294933">
    <property type="component" value="Unassembled WGS sequence"/>
</dbReference>
<name>A0A4Y7Q5W7_9AGAM</name>
<evidence type="ECO:0000313" key="3">
    <source>
        <dbReference type="Proteomes" id="UP000294933"/>
    </source>
</evidence>
<gene>
    <name evidence="2" type="ORF">BD410DRAFT_748340</name>
</gene>
<dbReference type="SUPFAM" id="SSF56112">
    <property type="entry name" value="Protein kinase-like (PK-like)"/>
    <property type="match status" value="1"/>
</dbReference>
<evidence type="ECO:0000313" key="2">
    <source>
        <dbReference type="EMBL" id="TDL22598.1"/>
    </source>
</evidence>
<dbReference type="PANTHER" id="PTHR44167">
    <property type="entry name" value="OVARIAN-SPECIFIC SERINE/THREONINE-PROTEIN KINASE LOK-RELATED"/>
    <property type="match status" value="1"/>
</dbReference>
<dbReference type="GO" id="GO:0005634">
    <property type="term" value="C:nucleus"/>
    <property type="evidence" value="ECO:0007669"/>
    <property type="project" value="TreeGrafter"/>
</dbReference>
<protein>
    <recommendedName>
        <fullName evidence="1">Protein kinase domain-containing protein</fullName>
    </recommendedName>
</protein>
<dbReference type="GO" id="GO:0044773">
    <property type="term" value="P:mitotic DNA damage checkpoint signaling"/>
    <property type="evidence" value="ECO:0007669"/>
    <property type="project" value="TreeGrafter"/>
</dbReference>
<organism evidence="2 3">
    <name type="scientific">Rickenella mellea</name>
    <dbReference type="NCBI Taxonomy" id="50990"/>
    <lineage>
        <taxon>Eukaryota</taxon>
        <taxon>Fungi</taxon>
        <taxon>Dikarya</taxon>
        <taxon>Basidiomycota</taxon>
        <taxon>Agaricomycotina</taxon>
        <taxon>Agaricomycetes</taxon>
        <taxon>Hymenochaetales</taxon>
        <taxon>Rickenellaceae</taxon>
        <taxon>Rickenella</taxon>
    </lineage>
</organism>
<dbReference type="Gene3D" id="3.30.200.20">
    <property type="entry name" value="Phosphorylase Kinase, domain 1"/>
    <property type="match status" value="1"/>
</dbReference>
<reference evidence="2 3" key="1">
    <citation type="submission" date="2018-06" db="EMBL/GenBank/DDBJ databases">
        <title>A transcriptomic atlas of mushroom development highlights an independent origin of complex multicellularity.</title>
        <authorList>
            <consortium name="DOE Joint Genome Institute"/>
            <person name="Krizsan K."/>
            <person name="Almasi E."/>
            <person name="Merenyi Z."/>
            <person name="Sahu N."/>
            <person name="Viragh M."/>
            <person name="Koszo T."/>
            <person name="Mondo S."/>
            <person name="Kiss B."/>
            <person name="Balint B."/>
            <person name="Kues U."/>
            <person name="Barry K."/>
            <person name="Hegedus J.C."/>
            <person name="Henrissat B."/>
            <person name="Johnson J."/>
            <person name="Lipzen A."/>
            <person name="Ohm R."/>
            <person name="Nagy I."/>
            <person name="Pangilinan J."/>
            <person name="Yan J."/>
            <person name="Xiong Y."/>
            <person name="Grigoriev I.V."/>
            <person name="Hibbett D.S."/>
            <person name="Nagy L.G."/>
        </authorList>
    </citation>
    <scope>NUCLEOTIDE SEQUENCE [LARGE SCALE GENOMIC DNA]</scope>
    <source>
        <strain evidence="2 3">SZMC22713</strain>
    </source>
</reference>
<keyword evidence="3" id="KW-1185">Reference proteome</keyword>
<feature type="domain" description="Protein kinase" evidence="1">
    <location>
        <begin position="1"/>
        <end position="386"/>
    </location>
</feature>
<dbReference type="AlphaFoldDB" id="A0A4Y7Q5W7"/>